<gene>
    <name evidence="1" type="ordered locus">AciX9_4566</name>
</gene>
<name>E8X7R3_GRATM</name>
<dbReference type="HOGENOM" id="CLU_038570_0_0_0"/>
<evidence type="ECO:0000313" key="1">
    <source>
        <dbReference type="EMBL" id="ADW71497.1"/>
    </source>
</evidence>
<dbReference type="AlphaFoldDB" id="E8X7R3"/>
<dbReference type="eggNOG" id="COG3754">
    <property type="taxonomic scope" value="Bacteria"/>
</dbReference>
<dbReference type="PANTHER" id="PTHR41244:SF1">
    <property type="entry name" value="GLYCOSYLTRANSFERASE"/>
    <property type="match status" value="1"/>
</dbReference>
<protein>
    <submittedName>
        <fullName evidence="1">Lipopolysaccharide biosynthesis protein-like protein</fullName>
    </submittedName>
</protein>
<dbReference type="Pfam" id="PF14307">
    <property type="entry name" value="Glyco_tran_WbsX"/>
    <property type="match status" value="1"/>
</dbReference>
<dbReference type="EMBL" id="CP002484">
    <property type="protein sequence ID" value="ADW71497.1"/>
    <property type="molecule type" value="Genomic_DNA"/>
</dbReference>
<dbReference type="PaxDb" id="1198114-AciX9_4566"/>
<dbReference type="InterPro" id="IPR032719">
    <property type="entry name" value="WbsX"/>
</dbReference>
<dbReference type="PANTHER" id="PTHR41244">
    <property type="entry name" value="RHAMNAN SYNTHESIS F"/>
    <property type="match status" value="1"/>
</dbReference>
<reference evidence="2" key="1">
    <citation type="submission" date="2011-01" db="EMBL/GenBank/DDBJ databases">
        <title>Complete sequence of plasmid4 of Acidobacterium sp. MP5ACTX9.</title>
        <authorList>
            <consortium name="US DOE Joint Genome Institute"/>
            <person name="Lucas S."/>
            <person name="Copeland A."/>
            <person name="Lapidus A."/>
            <person name="Cheng J.-F."/>
            <person name="Goodwin L."/>
            <person name="Pitluck S."/>
            <person name="Teshima H."/>
            <person name="Detter J.C."/>
            <person name="Han C."/>
            <person name="Tapia R."/>
            <person name="Land M."/>
            <person name="Hauser L."/>
            <person name="Kyrpides N."/>
            <person name="Ivanova N."/>
            <person name="Ovchinnikova G."/>
            <person name="Pagani I."/>
            <person name="Rawat S.R."/>
            <person name="Mannisto M."/>
            <person name="Haggblom M.M."/>
            <person name="Woyke T."/>
        </authorList>
    </citation>
    <scope>NUCLEOTIDE SEQUENCE [LARGE SCALE GENOMIC DNA]</scope>
    <source>
        <strain evidence="2">MP5ACTX9</strain>
        <plasmid evidence="2">Plasmid pACIX904</plasmid>
    </source>
</reference>
<dbReference type="Gene3D" id="3.20.20.80">
    <property type="entry name" value="Glycosidases"/>
    <property type="match status" value="1"/>
</dbReference>
<dbReference type="OrthoDB" id="9816424at2"/>
<dbReference type="KEGG" id="acm:AciX9_4566"/>
<dbReference type="Proteomes" id="UP000000343">
    <property type="component" value="Plasmid pACIX904"/>
</dbReference>
<keyword evidence="2" id="KW-1185">Reference proteome</keyword>
<dbReference type="CDD" id="cd11579">
    <property type="entry name" value="Glyco_tran_WbsX"/>
    <property type="match status" value="1"/>
</dbReference>
<dbReference type="RefSeq" id="WP_013573216.1">
    <property type="nucleotide sequence ID" value="NC_015059.1"/>
</dbReference>
<proteinExistence type="predicted"/>
<accession>E8X7R3</accession>
<keyword evidence="1" id="KW-0614">Plasmid</keyword>
<evidence type="ECO:0000313" key="2">
    <source>
        <dbReference type="Proteomes" id="UP000000343"/>
    </source>
</evidence>
<organism evidence="2">
    <name type="scientific">Granulicella tundricola (strain ATCC BAA-1859 / DSM 23138 / MP5ACTX9)</name>
    <dbReference type="NCBI Taxonomy" id="1198114"/>
    <lineage>
        <taxon>Bacteria</taxon>
        <taxon>Pseudomonadati</taxon>
        <taxon>Acidobacteriota</taxon>
        <taxon>Terriglobia</taxon>
        <taxon>Terriglobales</taxon>
        <taxon>Acidobacteriaceae</taxon>
        <taxon>Granulicella</taxon>
    </lineage>
</organism>
<geneLocation type="plasmid" evidence="1 2">
    <name>pACIX904</name>
</geneLocation>
<sequence>MKSPAARVIAFYLPQFHPIPENDEWWGPGFTEWTNVAKAKPMFRGHKQPRLPADLGFYDLRVPESREKQAELARNAGVESFCYWHYWWGHGKRILERPFEEVRDSGRPDFPFCLAWANQSWTGIWHGNPRSILMKQEYPGRADEELHFRWAQKAFEDPRYTCVDGKPMFVIFAPHDMPSTEAFCEHWRELAHKAGYPGLHLVAISNKYADGIDRYRNPILRPFDAVTQLVPQDYLETIGRTTKRRDLVRKWKELDFGGRLNHLKPTSWRRPTRIRYKDVVARALEDMPQEERFLPCVLPGWDNTPRSSHRGVIFEGETPELFRTLLQKAVQHVSVNSVEQRIVFLKAWNEWAEGNYVEPDVLHGHAYLDVIRSVVFPGVSQ</sequence>